<protein>
    <submittedName>
        <fullName evidence="1">Flagellar M-ring protein FliF</fullName>
    </submittedName>
</protein>
<dbReference type="AlphaFoldDB" id="A0A1H6BZ45"/>
<evidence type="ECO:0000313" key="2">
    <source>
        <dbReference type="Proteomes" id="UP000236743"/>
    </source>
</evidence>
<organism evidence="1 2">
    <name type="scientific">Bosea lathyri</name>
    <dbReference type="NCBI Taxonomy" id="1036778"/>
    <lineage>
        <taxon>Bacteria</taxon>
        <taxon>Pseudomonadati</taxon>
        <taxon>Pseudomonadota</taxon>
        <taxon>Alphaproteobacteria</taxon>
        <taxon>Hyphomicrobiales</taxon>
        <taxon>Boseaceae</taxon>
        <taxon>Bosea</taxon>
    </lineage>
</organism>
<proteinExistence type="predicted"/>
<keyword evidence="1" id="KW-0282">Flagellum</keyword>
<keyword evidence="1" id="KW-0969">Cilium</keyword>
<accession>A0A1H6BZ45</accession>
<name>A0A1H6BZ45_9HYPH</name>
<dbReference type="Proteomes" id="UP000236743">
    <property type="component" value="Unassembled WGS sequence"/>
</dbReference>
<dbReference type="EMBL" id="FNUY01000008">
    <property type="protein sequence ID" value="SEG65974.1"/>
    <property type="molecule type" value="Genomic_DNA"/>
</dbReference>
<reference evidence="1 2" key="1">
    <citation type="submission" date="2016-10" db="EMBL/GenBank/DDBJ databases">
        <authorList>
            <person name="de Groot N.N."/>
        </authorList>
    </citation>
    <scope>NUCLEOTIDE SEQUENCE [LARGE SCALE GENOMIC DNA]</scope>
    <source>
        <strain evidence="1 2">DSM 26656</strain>
    </source>
</reference>
<keyword evidence="2" id="KW-1185">Reference proteome</keyword>
<keyword evidence="1" id="KW-0966">Cell projection</keyword>
<evidence type="ECO:0000313" key="1">
    <source>
        <dbReference type="EMBL" id="SEG65974.1"/>
    </source>
</evidence>
<gene>
    <name evidence="1" type="ORF">SAMN04488115_108227</name>
</gene>
<sequence>MMIGVFWPAEPAAIVAVTGEMTAMPAQLAGTEAGLNLLADLSQSQGRLPQKKIEQLIELNEVQAAAILRQWLQEETRVEEARA</sequence>